<evidence type="ECO:0000313" key="8">
    <source>
        <dbReference type="EMBL" id="OGY35222.1"/>
    </source>
</evidence>
<dbReference type="FunFam" id="3.30.565.10:FF:000006">
    <property type="entry name" value="Sensor histidine kinase WalK"/>
    <property type="match status" value="1"/>
</dbReference>
<dbReference type="Pfam" id="PF00512">
    <property type="entry name" value="HisKA"/>
    <property type="match status" value="1"/>
</dbReference>
<evidence type="ECO:0000256" key="4">
    <source>
        <dbReference type="ARBA" id="ARBA00022679"/>
    </source>
</evidence>
<dbReference type="InterPro" id="IPR029016">
    <property type="entry name" value="GAF-like_dom_sf"/>
</dbReference>
<dbReference type="SMART" id="SM00387">
    <property type="entry name" value="HATPase_c"/>
    <property type="match status" value="1"/>
</dbReference>
<dbReference type="InterPro" id="IPR004358">
    <property type="entry name" value="Sig_transdc_His_kin-like_C"/>
</dbReference>
<protein>
    <recommendedName>
        <fullName evidence="2">histidine kinase</fullName>
        <ecNumber evidence="2">2.7.13.3</ecNumber>
    </recommendedName>
</protein>
<dbReference type="InterPro" id="IPR036890">
    <property type="entry name" value="HATPase_C_sf"/>
</dbReference>
<dbReference type="PRINTS" id="PR00344">
    <property type="entry name" value="BCTRLSENSOR"/>
</dbReference>
<evidence type="ECO:0000259" key="7">
    <source>
        <dbReference type="PROSITE" id="PS50109"/>
    </source>
</evidence>
<dbReference type="Gene3D" id="3.30.565.10">
    <property type="entry name" value="Histidine kinase-like ATPase, C-terminal domain"/>
    <property type="match status" value="1"/>
</dbReference>
<dbReference type="InterPro" id="IPR036097">
    <property type="entry name" value="HisK_dim/P_sf"/>
</dbReference>
<dbReference type="SUPFAM" id="SSF55874">
    <property type="entry name" value="ATPase domain of HSP90 chaperone/DNA topoisomerase II/histidine kinase"/>
    <property type="match status" value="1"/>
</dbReference>
<dbReference type="EC" id="2.7.13.3" evidence="2"/>
<dbReference type="Proteomes" id="UP000177528">
    <property type="component" value="Unassembled WGS sequence"/>
</dbReference>
<evidence type="ECO:0000256" key="1">
    <source>
        <dbReference type="ARBA" id="ARBA00000085"/>
    </source>
</evidence>
<keyword evidence="4" id="KW-0808">Transferase</keyword>
<keyword evidence="3" id="KW-0597">Phosphoprotein</keyword>
<evidence type="ECO:0000256" key="3">
    <source>
        <dbReference type="ARBA" id="ARBA00022553"/>
    </source>
</evidence>
<dbReference type="PROSITE" id="PS50109">
    <property type="entry name" value="HIS_KIN"/>
    <property type="match status" value="1"/>
</dbReference>
<dbReference type="GO" id="GO:0000155">
    <property type="term" value="F:phosphorelay sensor kinase activity"/>
    <property type="evidence" value="ECO:0007669"/>
    <property type="project" value="InterPro"/>
</dbReference>
<dbReference type="SMART" id="SM00388">
    <property type="entry name" value="HisKA"/>
    <property type="match status" value="1"/>
</dbReference>
<comment type="catalytic activity">
    <reaction evidence="1">
        <text>ATP + protein L-histidine = ADP + protein N-phospho-L-histidine.</text>
        <dbReference type="EC" id="2.7.13.3"/>
    </reaction>
</comment>
<keyword evidence="6" id="KW-0902">Two-component regulatory system</keyword>
<accession>A0A1G1X5B8</accession>
<dbReference type="SUPFAM" id="SSF55781">
    <property type="entry name" value="GAF domain-like"/>
    <property type="match status" value="1"/>
</dbReference>
<dbReference type="AlphaFoldDB" id="A0A1G1X5B8"/>
<dbReference type="Gene3D" id="1.10.287.130">
    <property type="match status" value="1"/>
</dbReference>
<dbReference type="Pfam" id="PF02518">
    <property type="entry name" value="HATPase_c"/>
    <property type="match status" value="1"/>
</dbReference>
<dbReference type="InterPro" id="IPR003594">
    <property type="entry name" value="HATPase_dom"/>
</dbReference>
<gene>
    <name evidence="8" type="ORF">A3D99_00945</name>
</gene>
<feature type="domain" description="Histidine kinase" evidence="7">
    <location>
        <begin position="242"/>
        <end position="463"/>
    </location>
</feature>
<dbReference type="Gene3D" id="3.30.450.40">
    <property type="match status" value="1"/>
</dbReference>
<evidence type="ECO:0000313" key="9">
    <source>
        <dbReference type="Proteomes" id="UP000177528"/>
    </source>
</evidence>
<dbReference type="InterPro" id="IPR050736">
    <property type="entry name" value="Sensor_HK_Regulatory"/>
</dbReference>
<evidence type="ECO:0000256" key="5">
    <source>
        <dbReference type="ARBA" id="ARBA00022777"/>
    </source>
</evidence>
<sequence length="467" mass="51880">MTLAEDQNIPEGESLEVNRELYKRNTELAVRIKTLALLRKLDEISLSALSMDIMAREIVLAIAVEFSYEIVSVAIVDEKNNTLDWLALASSEPELAAILSEFPPRTIKDSVNNSLASVHLIAGTEKQPVFVTGIEGVFPHELTERFQDTNIRGAIEKIHSSILCPLFFGQKALGVLTLSSDRNLHELSTYEHEAIEGVVSLTSLALYKAKIYEDLQRTTKQLGDANKHLKELMDVKTEFLHIASHQLRTPLTSLRGFLEMQAKGEFDTLPVEERRELQNNMFSGATQLNSIVNDLLDAMELEGGNLNFKLEQVQVETIIEESIKTLKLNYDKKGLSLVFEKPSTPLPTVEADPGYLRQVFLNIIDNAEKYTAKGGVTVKTSIKDNGIEVAITDTGMGIDSAEIPKLFGKFVRGQRSEQVHTDGSGLGLFIIKKIVEEHNGHVILESAGIDKGTTFRVELPLKQPQES</sequence>
<dbReference type="PANTHER" id="PTHR43711">
    <property type="entry name" value="TWO-COMPONENT HISTIDINE KINASE"/>
    <property type="match status" value="1"/>
</dbReference>
<dbReference type="InterPro" id="IPR003661">
    <property type="entry name" value="HisK_dim/P_dom"/>
</dbReference>
<dbReference type="EMBL" id="MHHR01000002">
    <property type="protein sequence ID" value="OGY35222.1"/>
    <property type="molecule type" value="Genomic_DNA"/>
</dbReference>
<dbReference type="PANTHER" id="PTHR43711:SF1">
    <property type="entry name" value="HISTIDINE KINASE 1"/>
    <property type="match status" value="1"/>
</dbReference>
<keyword evidence="5" id="KW-0418">Kinase</keyword>
<evidence type="ECO:0000256" key="6">
    <source>
        <dbReference type="ARBA" id="ARBA00023012"/>
    </source>
</evidence>
<reference evidence="8 9" key="1">
    <citation type="journal article" date="2016" name="Nat. Commun.">
        <title>Thousands of microbial genomes shed light on interconnected biogeochemical processes in an aquifer system.</title>
        <authorList>
            <person name="Anantharaman K."/>
            <person name="Brown C.T."/>
            <person name="Hug L.A."/>
            <person name="Sharon I."/>
            <person name="Castelle C.J."/>
            <person name="Probst A.J."/>
            <person name="Thomas B.C."/>
            <person name="Singh A."/>
            <person name="Wilkins M.J."/>
            <person name="Karaoz U."/>
            <person name="Brodie E.L."/>
            <person name="Williams K.H."/>
            <person name="Hubbard S.S."/>
            <person name="Banfield J.F."/>
        </authorList>
    </citation>
    <scope>NUCLEOTIDE SEQUENCE [LARGE SCALE GENOMIC DNA]</scope>
</reference>
<dbReference type="SUPFAM" id="SSF47384">
    <property type="entry name" value="Homodimeric domain of signal transducing histidine kinase"/>
    <property type="match status" value="1"/>
</dbReference>
<evidence type="ECO:0000256" key="2">
    <source>
        <dbReference type="ARBA" id="ARBA00012438"/>
    </source>
</evidence>
<dbReference type="CDD" id="cd00082">
    <property type="entry name" value="HisKA"/>
    <property type="match status" value="1"/>
</dbReference>
<organism evidence="8 9">
    <name type="scientific">Candidatus Andersenbacteria bacterium RIFCSPHIGHO2_12_FULL_45_11</name>
    <dbReference type="NCBI Taxonomy" id="1797281"/>
    <lineage>
        <taxon>Bacteria</taxon>
        <taxon>Candidatus Anderseniibacteriota</taxon>
    </lineage>
</organism>
<dbReference type="InterPro" id="IPR005467">
    <property type="entry name" value="His_kinase_dom"/>
</dbReference>
<comment type="caution">
    <text evidence="8">The sequence shown here is derived from an EMBL/GenBank/DDBJ whole genome shotgun (WGS) entry which is preliminary data.</text>
</comment>
<name>A0A1G1X5B8_9BACT</name>
<proteinExistence type="predicted"/>